<dbReference type="AlphaFoldDB" id="A0A396I7T6"/>
<dbReference type="Gramene" id="rna24158">
    <property type="protein sequence ID" value="RHN61670.1"/>
    <property type="gene ID" value="gene24158"/>
</dbReference>
<keyword evidence="3" id="KW-0210">Decarboxylase</keyword>
<dbReference type="GO" id="GO:0004398">
    <property type="term" value="F:histidine decarboxylase activity"/>
    <property type="evidence" value="ECO:0007669"/>
    <property type="project" value="UniProtKB-EC"/>
</dbReference>
<accession>A0A396I7T6</accession>
<dbReference type="InterPro" id="IPR015421">
    <property type="entry name" value="PyrdxlP-dep_Trfase_major"/>
</dbReference>
<evidence type="ECO:0000256" key="2">
    <source>
        <dbReference type="ARBA" id="ARBA00009533"/>
    </source>
</evidence>
<dbReference type="EC" id="4.1.1.22" evidence="7"/>
<evidence type="ECO:0000256" key="1">
    <source>
        <dbReference type="ARBA" id="ARBA00001933"/>
    </source>
</evidence>
<keyword evidence="4 6" id="KW-0663">Pyridoxal phosphate</keyword>
<comment type="similarity">
    <text evidence="2 6">Belongs to the group II decarboxylase family.</text>
</comment>
<dbReference type="Pfam" id="PF00282">
    <property type="entry name" value="Pyridoxal_deC"/>
    <property type="match status" value="1"/>
</dbReference>
<dbReference type="GO" id="GO:0030170">
    <property type="term" value="F:pyridoxal phosphate binding"/>
    <property type="evidence" value="ECO:0007669"/>
    <property type="project" value="InterPro"/>
</dbReference>
<name>A0A396I7T6_MEDTR</name>
<gene>
    <name evidence="7" type="ORF">MtrunA17_Chr4g0039161</name>
</gene>
<protein>
    <submittedName>
        <fullName evidence="7">Putative histidine decarboxylase</fullName>
        <ecNumber evidence="7">4.1.1.22</ecNumber>
    </submittedName>
</protein>
<sequence>MTFEVSVLDWFAKLWEIEKDQYWGYVTTGGTEGNLHAILVAREQFPDGILYTSQDSHYSIFKIARMYRMQCVKVGSLLSGEIDCVELEASLLSHKDKPAIINLNIGTTLKGGIDDLDLVIQTLDKCGFTRDQFYIHCDGALFGIMLPFIQQVQRIIYVKRIMYLRGLCTREDDVP</sequence>
<dbReference type="InterPro" id="IPR015424">
    <property type="entry name" value="PyrdxlP-dep_Trfase"/>
</dbReference>
<dbReference type="PANTHER" id="PTHR46101">
    <property type="match status" value="1"/>
</dbReference>
<dbReference type="PANTHER" id="PTHR46101:SF17">
    <property type="entry name" value="SERINE DECARBOXYLASE"/>
    <property type="match status" value="1"/>
</dbReference>
<keyword evidence="5 6" id="KW-0456">Lyase</keyword>
<organism evidence="7">
    <name type="scientific">Medicago truncatula</name>
    <name type="common">Barrel medic</name>
    <name type="synonym">Medicago tribuloides</name>
    <dbReference type="NCBI Taxonomy" id="3880"/>
    <lineage>
        <taxon>Eukaryota</taxon>
        <taxon>Viridiplantae</taxon>
        <taxon>Streptophyta</taxon>
        <taxon>Embryophyta</taxon>
        <taxon>Tracheophyta</taxon>
        <taxon>Spermatophyta</taxon>
        <taxon>Magnoliopsida</taxon>
        <taxon>eudicotyledons</taxon>
        <taxon>Gunneridae</taxon>
        <taxon>Pentapetalae</taxon>
        <taxon>rosids</taxon>
        <taxon>fabids</taxon>
        <taxon>Fabales</taxon>
        <taxon>Fabaceae</taxon>
        <taxon>Papilionoideae</taxon>
        <taxon>50 kb inversion clade</taxon>
        <taxon>NPAAA clade</taxon>
        <taxon>Hologalegina</taxon>
        <taxon>IRL clade</taxon>
        <taxon>Trifolieae</taxon>
        <taxon>Medicago</taxon>
    </lineage>
</organism>
<dbReference type="EMBL" id="PSQE01000004">
    <property type="protein sequence ID" value="RHN61670.1"/>
    <property type="molecule type" value="Genomic_DNA"/>
</dbReference>
<evidence type="ECO:0000256" key="3">
    <source>
        <dbReference type="ARBA" id="ARBA00022793"/>
    </source>
</evidence>
<proteinExistence type="inferred from homology"/>
<reference evidence="7" key="1">
    <citation type="journal article" date="2018" name="Nat. Plants">
        <title>Whole-genome landscape of Medicago truncatula symbiotic genes.</title>
        <authorList>
            <person name="Pecrix Y."/>
            <person name="Gamas P."/>
            <person name="Carrere S."/>
        </authorList>
    </citation>
    <scope>NUCLEOTIDE SEQUENCE</scope>
    <source>
        <tissue evidence="7">Leaves</tissue>
    </source>
</reference>
<dbReference type="InterPro" id="IPR002129">
    <property type="entry name" value="PyrdxlP-dep_de-COase"/>
</dbReference>
<dbReference type="Gene3D" id="3.40.640.10">
    <property type="entry name" value="Type I PLP-dependent aspartate aminotransferase-like (Major domain)"/>
    <property type="match status" value="1"/>
</dbReference>
<dbReference type="SUPFAM" id="SSF53383">
    <property type="entry name" value="PLP-dependent transferases"/>
    <property type="match status" value="1"/>
</dbReference>
<dbReference type="GO" id="GO:0019752">
    <property type="term" value="P:carboxylic acid metabolic process"/>
    <property type="evidence" value="ECO:0007669"/>
    <property type="project" value="InterPro"/>
</dbReference>
<comment type="caution">
    <text evidence="7">The sequence shown here is derived from an EMBL/GenBank/DDBJ whole genome shotgun (WGS) entry which is preliminary data.</text>
</comment>
<comment type="cofactor">
    <cofactor evidence="1 6">
        <name>pyridoxal 5'-phosphate</name>
        <dbReference type="ChEBI" id="CHEBI:597326"/>
    </cofactor>
</comment>
<dbReference type="Proteomes" id="UP000265566">
    <property type="component" value="Chromosome 4"/>
</dbReference>
<evidence type="ECO:0000256" key="4">
    <source>
        <dbReference type="ARBA" id="ARBA00022898"/>
    </source>
</evidence>
<evidence type="ECO:0000256" key="6">
    <source>
        <dbReference type="RuleBase" id="RU000382"/>
    </source>
</evidence>
<evidence type="ECO:0000256" key="5">
    <source>
        <dbReference type="ARBA" id="ARBA00023239"/>
    </source>
</evidence>
<evidence type="ECO:0000313" key="7">
    <source>
        <dbReference type="EMBL" id="RHN61670.1"/>
    </source>
</evidence>
<dbReference type="InterPro" id="IPR051151">
    <property type="entry name" value="Group_II_Decarboxylase"/>
</dbReference>